<dbReference type="EMBL" id="FCOI02000001">
    <property type="protein sequence ID" value="SAK39091.1"/>
    <property type="molecule type" value="Genomic_DNA"/>
</dbReference>
<dbReference type="InterPro" id="IPR008630">
    <property type="entry name" value="Glyco_trans_34"/>
</dbReference>
<keyword evidence="1" id="KW-0328">Glycosyltransferase</keyword>
<dbReference type="Gene3D" id="3.90.550.10">
    <property type="entry name" value="Spore Coat Polysaccharide Biosynthesis Protein SpsA, Chain A"/>
    <property type="match status" value="1"/>
</dbReference>
<name>A0A157Z0S9_9BURK</name>
<dbReference type="Pfam" id="PF05637">
    <property type="entry name" value="Glyco_transf_34"/>
    <property type="match status" value="1"/>
</dbReference>
<proteinExistence type="predicted"/>
<keyword evidence="2 3" id="KW-0808">Transferase</keyword>
<dbReference type="PANTHER" id="PTHR31306:SF4">
    <property type="entry name" value="ALPHA-1,2-GALACTOSYLTRANSFERASE"/>
    <property type="match status" value="1"/>
</dbReference>
<evidence type="ECO:0000256" key="2">
    <source>
        <dbReference type="ARBA" id="ARBA00022679"/>
    </source>
</evidence>
<dbReference type="STRING" id="1777137.AWB76_00015"/>
<evidence type="ECO:0000256" key="1">
    <source>
        <dbReference type="ARBA" id="ARBA00022676"/>
    </source>
</evidence>
<dbReference type="Proteomes" id="UP000054624">
    <property type="component" value="Unassembled WGS sequence"/>
</dbReference>
<sequence>MATTVVTLTFSSAPASIANHRNYARIRGYRHIVIDASQSFSDPQGQWLYKYETLLDCLNQAAPDEIIMLLSENAIVVEPLKVEDLLGAQDALLVHIGQHMKQLDCQFWRSTEPVRALVLRIVMMCNYGQPVRKTELELFEGLPWTPFTQLFNGHVVVMPAGSTIAPLWTTNPCFLLVVGEPPFGPASDAPPMRVIGRFRDALVEHIASRQEKGVPRDTLAPAAVQDDSAYSVYNPGRPIGIVMLYTPNIALFARKSENNLRRYCERHDYTLHVYRNVPAHLDKRATGNWAKPFLLREHLPQHEWLFWIDSDVIVSDMRKPLEPFTQDRDIAFARDVAGYLLNSGVMGFRRTEGNAALLDEIGKTISVVPDKSGVFASMGDQEYFCRTIHRPHDAFSLFSINTIWQFARPDTFMIHYAGMKPWYKAMMMEYDEARALT</sequence>
<evidence type="ECO:0000313" key="4">
    <source>
        <dbReference type="Proteomes" id="UP000054624"/>
    </source>
</evidence>
<dbReference type="SUPFAM" id="SSF53448">
    <property type="entry name" value="Nucleotide-diphospho-sugar transferases"/>
    <property type="match status" value="1"/>
</dbReference>
<dbReference type="PANTHER" id="PTHR31306">
    <property type="entry name" value="ALPHA-1,6-MANNOSYLTRANSFERASE MNN11-RELATED"/>
    <property type="match status" value="1"/>
</dbReference>
<evidence type="ECO:0000313" key="3">
    <source>
        <dbReference type="EMBL" id="SAK39091.1"/>
    </source>
</evidence>
<keyword evidence="4" id="KW-1185">Reference proteome</keyword>
<organism evidence="3 4">
    <name type="scientific">Caballeronia temeraria</name>
    <dbReference type="NCBI Taxonomy" id="1777137"/>
    <lineage>
        <taxon>Bacteria</taxon>
        <taxon>Pseudomonadati</taxon>
        <taxon>Pseudomonadota</taxon>
        <taxon>Betaproteobacteria</taxon>
        <taxon>Burkholderiales</taxon>
        <taxon>Burkholderiaceae</taxon>
        <taxon>Caballeronia</taxon>
    </lineage>
</organism>
<gene>
    <name evidence="3" type="ORF">AWB76_00015</name>
</gene>
<accession>A0A157Z0S9</accession>
<dbReference type="GO" id="GO:0016757">
    <property type="term" value="F:glycosyltransferase activity"/>
    <property type="evidence" value="ECO:0007669"/>
    <property type="project" value="UniProtKB-KW"/>
</dbReference>
<dbReference type="InterPro" id="IPR029044">
    <property type="entry name" value="Nucleotide-diphossugar_trans"/>
</dbReference>
<dbReference type="GO" id="GO:0016020">
    <property type="term" value="C:membrane"/>
    <property type="evidence" value="ECO:0007669"/>
    <property type="project" value="InterPro"/>
</dbReference>
<dbReference type="GO" id="GO:0006487">
    <property type="term" value="P:protein N-linked glycosylation"/>
    <property type="evidence" value="ECO:0007669"/>
    <property type="project" value="TreeGrafter"/>
</dbReference>
<protein>
    <submittedName>
        <fullName evidence="3">Galactosyl transferase GMA12/MNN10 domain protein</fullName>
    </submittedName>
</protein>
<dbReference type="AlphaFoldDB" id="A0A157Z0S9"/>
<reference evidence="4" key="1">
    <citation type="submission" date="2016-01" db="EMBL/GenBank/DDBJ databases">
        <authorList>
            <person name="Peeters Charlotte."/>
        </authorList>
    </citation>
    <scope>NUCLEOTIDE SEQUENCE [LARGE SCALE GENOMIC DNA]</scope>
</reference>